<feature type="domain" description="Protein kinase" evidence="2">
    <location>
        <begin position="20"/>
        <end position="249"/>
    </location>
</feature>
<keyword evidence="1" id="KW-0067">ATP-binding</keyword>
<dbReference type="Gene3D" id="3.30.200.20">
    <property type="entry name" value="Phosphorylase Kinase, domain 1"/>
    <property type="match status" value="1"/>
</dbReference>
<evidence type="ECO:0000313" key="4">
    <source>
        <dbReference type="Proteomes" id="UP000324629"/>
    </source>
</evidence>
<dbReference type="SMART" id="SM00220">
    <property type="entry name" value="S_TKc"/>
    <property type="match status" value="1"/>
</dbReference>
<dbReference type="Gene3D" id="1.10.510.10">
    <property type="entry name" value="Transferase(Phosphotransferase) domain 1"/>
    <property type="match status" value="1"/>
</dbReference>
<evidence type="ECO:0000259" key="2">
    <source>
        <dbReference type="SMART" id="SM00220"/>
    </source>
</evidence>
<dbReference type="EMBL" id="QNGE01003807">
    <property type="protein sequence ID" value="KAA3673591.1"/>
    <property type="molecule type" value="Genomic_DNA"/>
</dbReference>
<keyword evidence="3" id="KW-0418">Kinase</keyword>
<dbReference type="GO" id="GO:0005524">
    <property type="term" value="F:ATP binding"/>
    <property type="evidence" value="ECO:0007669"/>
    <property type="project" value="UniProtKB-UniRule"/>
</dbReference>
<organism evidence="3 4">
    <name type="scientific">Paragonimus westermani</name>
    <dbReference type="NCBI Taxonomy" id="34504"/>
    <lineage>
        <taxon>Eukaryota</taxon>
        <taxon>Metazoa</taxon>
        <taxon>Spiralia</taxon>
        <taxon>Lophotrochozoa</taxon>
        <taxon>Platyhelminthes</taxon>
        <taxon>Trematoda</taxon>
        <taxon>Digenea</taxon>
        <taxon>Plagiorchiida</taxon>
        <taxon>Troglotremata</taxon>
        <taxon>Troglotrematidae</taxon>
        <taxon>Paragonimus</taxon>
    </lineage>
</organism>
<keyword evidence="1" id="KW-0547">Nucleotide-binding</keyword>
<evidence type="ECO:0000313" key="3">
    <source>
        <dbReference type="EMBL" id="KAA3673591.1"/>
    </source>
</evidence>
<feature type="non-terminal residue" evidence="3">
    <location>
        <position position="1"/>
    </location>
</feature>
<name>A0A5J4ND49_9TREM</name>
<dbReference type="InterPro" id="IPR000719">
    <property type="entry name" value="Prot_kinase_dom"/>
</dbReference>
<dbReference type="InterPro" id="IPR050235">
    <property type="entry name" value="CK1_Ser-Thr_kinase"/>
</dbReference>
<gene>
    <name evidence="3" type="ORF">DEA37_0014225</name>
</gene>
<dbReference type="Proteomes" id="UP000324629">
    <property type="component" value="Unassembled WGS sequence"/>
</dbReference>
<reference evidence="3 4" key="1">
    <citation type="journal article" date="2019" name="Gigascience">
        <title>Whole-genome sequence of the oriental lung fluke Paragonimus westermani.</title>
        <authorList>
            <person name="Oey H."/>
            <person name="Zakrzewski M."/>
            <person name="Narain K."/>
            <person name="Devi K.R."/>
            <person name="Agatsuma T."/>
            <person name="Nawaratna S."/>
            <person name="Gobert G.N."/>
            <person name="Jones M.K."/>
            <person name="Ragan M.A."/>
            <person name="McManus D.P."/>
            <person name="Krause L."/>
        </authorList>
    </citation>
    <scope>NUCLEOTIDE SEQUENCE [LARGE SCALE GENOMIC DNA]</scope>
    <source>
        <strain evidence="3 4">IND2009</strain>
    </source>
</reference>
<dbReference type="InterPro" id="IPR011009">
    <property type="entry name" value="Kinase-like_dom_sf"/>
</dbReference>
<protein>
    <submittedName>
        <fullName evidence="3">Casein kinase 1, alpha</fullName>
    </submittedName>
</protein>
<dbReference type="SUPFAM" id="SSF56112">
    <property type="entry name" value="Protein kinase-like (PK-like)"/>
    <property type="match status" value="1"/>
</dbReference>
<dbReference type="GO" id="GO:0004672">
    <property type="term" value="F:protein kinase activity"/>
    <property type="evidence" value="ECO:0007669"/>
    <property type="project" value="InterPro"/>
</dbReference>
<sequence length="330" mass="37647">APMEDLQIPRGSEFIVAGKWRLVRQIGHGSFGAIFLGININTSEEVAVKLERIHARHPQLYFESRVYKYLQGTSGIPRIQYYGTDGYRNMYNVLIMDLLGPSLEDLFTFCGRRFTMKTVLMLADQMLWRDSRTHRHIAYREDRALIGTARYASLNSHAGIEQSRRDDLESLGYVCMYFLRGSLPWQGLKAVTKTQKYERIYEKKVSTAIDVLCRGYPAEFSIYLNHCRSLRFDETPNYGFLRSNFRNLFRTLSFVWDYVFDWTLLRQKASVMQQQCHGPNMITRDQPGGSGAVISSGTAVIPAGATAAVGDNLKDSTHRLPTDIAQPSSK</sequence>
<dbReference type="PROSITE" id="PS00107">
    <property type="entry name" value="PROTEIN_KINASE_ATP"/>
    <property type="match status" value="1"/>
</dbReference>
<evidence type="ECO:0000256" key="1">
    <source>
        <dbReference type="PROSITE-ProRule" id="PRU10141"/>
    </source>
</evidence>
<dbReference type="InterPro" id="IPR017441">
    <property type="entry name" value="Protein_kinase_ATP_BS"/>
</dbReference>
<comment type="caution">
    <text evidence="3">The sequence shown here is derived from an EMBL/GenBank/DDBJ whole genome shotgun (WGS) entry which is preliminary data.</text>
</comment>
<dbReference type="AlphaFoldDB" id="A0A5J4ND49"/>
<keyword evidence="4" id="KW-1185">Reference proteome</keyword>
<feature type="binding site" evidence="1">
    <location>
        <position position="49"/>
    </location>
    <ligand>
        <name>ATP</name>
        <dbReference type="ChEBI" id="CHEBI:30616"/>
    </ligand>
</feature>
<dbReference type="PANTHER" id="PTHR11909">
    <property type="entry name" value="CASEIN KINASE-RELATED"/>
    <property type="match status" value="1"/>
</dbReference>
<accession>A0A5J4ND49</accession>
<keyword evidence="3" id="KW-0808">Transferase</keyword>
<proteinExistence type="predicted"/>